<reference evidence="2" key="1">
    <citation type="journal article" date="2022" name="Int. J. Mol. Sci.">
        <title>Draft Genome of Tanacetum Coccineum: Genomic Comparison of Closely Related Tanacetum-Family Plants.</title>
        <authorList>
            <person name="Yamashiro T."/>
            <person name="Shiraishi A."/>
            <person name="Nakayama K."/>
            <person name="Satake H."/>
        </authorList>
    </citation>
    <scope>NUCLEOTIDE SEQUENCE</scope>
</reference>
<dbReference type="Proteomes" id="UP001151760">
    <property type="component" value="Unassembled WGS sequence"/>
</dbReference>
<feature type="region of interest" description="Disordered" evidence="1">
    <location>
        <begin position="1"/>
        <end position="24"/>
    </location>
</feature>
<comment type="caution">
    <text evidence="2">The sequence shown here is derived from an EMBL/GenBank/DDBJ whole genome shotgun (WGS) entry which is preliminary data.</text>
</comment>
<accession>A0ABQ4WEJ2</accession>
<proteinExistence type="predicted"/>
<dbReference type="EMBL" id="BQNB010008571">
    <property type="protein sequence ID" value="GJS51239.1"/>
    <property type="molecule type" value="Genomic_DNA"/>
</dbReference>
<sequence length="149" mass="17345">MKNVNTFVPIETEDRGRASELTAGSSQAPIIDYAEVKSSKRGAEVGLDHEGSMKQKTNEALESVQEQPDEEEKELPQEDLQQMMMVVPVEEKFDRDDLVKLWNLVKERFNTTEPTDDKEKELWVELKRLFEPDSDDILWKLQRLTIEKH</sequence>
<name>A0ABQ4WEJ2_9ASTR</name>
<organism evidence="2 3">
    <name type="scientific">Tanacetum coccineum</name>
    <dbReference type="NCBI Taxonomy" id="301880"/>
    <lineage>
        <taxon>Eukaryota</taxon>
        <taxon>Viridiplantae</taxon>
        <taxon>Streptophyta</taxon>
        <taxon>Embryophyta</taxon>
        <taxon>Tracheophyta</taxon>
        <taxon>Spermatophyta</taxon>
        <taxon>Magnoliopsida</taxon>
        <taxon>eudicotyledons</taxon>
        <taxon>Gunneridae</taxon>
        <taxon>Pentapetalae</taxon>
        <taxon>asterids</taxon>
        <taxon>campanulids</taxon>
        <taxon>Asterales</taxon>
        <taxon>Asteraceae</taxon>
        <taxon>Asteroideae</taxon>
        <taxon>Anthemideae</taxon>
        <taxon>Anthemidinae</taxon>
        <taxon>Tanacetum</taxon>
    </lineage>
</organism>
<reference evidence="2" key="2">
    <citation type="submission" date="2022-01" db="EMBL/GenBank/DDBJ databases">
        <authorList>
            <person name="Yamashiro T."/>
            <person name="Shiraishi A."/>
            <person name="Satake H."/>
            <person name="Nakayama K."/>
        </authorList>
    </citation>
    <scope>NUCLEOTIDE SEQUENCE</scope>
</reference>
<evidence type="ECO:0000256" key="1">
    <source>
        <dbReference type="SAM" id="MobiDB-lite"/>
    </source>
</evidence>
<protein>
    <submittedName>
        <fullName evidence="2">Uncharacterized protein</fullName>
    </submittedName>
</protein>
<feature type="compositionally biased region" description="Basic and acidic residues" evidence="1">
    <location>
        <begin position="41"/>
        <end position="59"/>
    </location>
</feature>
<gene>
    <name evidence="2" type="ORF">Tco_0624601</name>
</gene>
<evidence type="ECO:0000313" key="3">
    <source>
        <dbReference type="Proteomes" id="UP001151760"/>
    </source>
</evidence>
<evidence type="ECO:0000313" key="2">
    <source>
        <dbReference type="EMBL" id="GJS51239.1"/>
    </source>
</evidence>
<feature type="region of interest" description="Disordered" evidence="1">
    <location>
        <begin position="41"/>
        <end position="77"/>
    </location>
</feature>
<keyword evidence="3" id="KW-1185">Reference proteome</keyword>